<dbReference type="AlphaFoldDB" id="A0A5J5IF89"/>
<comment type="caution">
    <text evidence="1">The sequence shown here is derived from an EMBL/GenBank/DDBJ whole genome shotgun (WGS) entry which is preliminary data.</text>
</comment>
<sequence>MEQVRALTGFYEAIKDDNRIGPTHISLYMALFQLYNLNRCCNPINITRAVVMETAKISGLATYHKCIKDLHEFGYIQYMPSFNPAICSRVFLLKAFA</sequence>
<proteinExistence type="predicted"/>
<dbReference type="RefSeq" id="WP_150415409.1">
    <property type="nucleotide sequence ID" value="NZ_VYQF01000003.1"/>
</dbReference>
<dbReference type="Proteomes" id="UP000326903">
    <property type="component" value="Unassembled WGS sequence"/>
</dbReference>
<gene>
    <name evidence="1" type="ORF">FW778_14165</name>
</gene>
<evidence type="ECO:0000313" key="2">
    <source>
        <dbReference type="Proteomes" id="UP000326903"/>
    </source>
</evidence>
<evidence type="ECO:0008006" key="3">
    <source>
        <dbReference type="Google" id="ProtNLM"/>
    </source>
</evidence>
<protein>
    <recommendedName>
        <fullName evidence="3">Helix-turn-helix domain-containing protein</fullName>
    </recommendedName>
</protein>
<keyword evidence="2" id="KW-1185">Reference proteome</keyword>
<organism evidence="1 2">
    <name type="scientific">Ginsengibacter hankyongi</name>
    <dbReference type="NCBI Taxonomy" id="2607284"/>
    <lineage>
        <taxon>Bacteria</taxon>
        <taxon>Pseudomonadati</taxon>
        <taxon>Bacteroidota</taxon>
        <taxon>Chitinophagia</taxon>
        <taxon>Chitinophagales</taxon>
        <taxon>Chitinophagaceae</taxon>
        <taxon>Ginsengibacter</taxon>
    </lineage>
</organism>
<evidence type="ECO:0000313" key="1">
    <source>
        <dbReference type="EMBL" id="KAA9038688.1"/>
    </source>
</evidence>
<reference evidence="1 2" key="1">
    <citation type="submission" date="2019-09" db="EMBL/GenBank/DDBJ databases">
        <title>Draft genome sequence of Ginsengibacter sp. BR5-29.</title>
        <authorList>
            <person name="Im W.-T."/>
        </authorList>
    </citation>
    <scope>NUCLEOTIDE SEQUENCE [LARGE SCALE GENOMIC DNA]</scope>
    <source>
        <strain evidence="1 2">BR5-29</strain>
    </source>
</reference>
<name>A0A5J5IF89_9BACT</name>
<dbReference type="EMBL" id="VYQF01000003">
    <property type="protein sequence ID" value="KAA9038688.1"/>
    <property type="molecule type" value="Genomic_DNA"/>
</dbReference>
<accession>A0A5J5IF89</accession>